<reference evidence="8 9" key="1">
    <citation type="journal article" date="2012" name="Int. J. Syst. Evol. Microbiol.">
        <title>Characterization of Tetragenococcus strains from sugar thick juice reveals a novel species, Tetragenococcus osmophilus sp. nov., and divides Tetragenococcus halophilus into two subspecies, T. halophilus subsp. halophilus subsp. nov. and T. halophilus subsp. flandriensis subsp. nov.</title>
        <authorList>
            <person name="Juste A."/>
            <person name="Van Trappen S."/>
            <person name="Verreth C."/>
            <person name="Cleenwerck I."/>
            <person name="De Vos P."/>
            <person name="Lievens B."/>
            <person name="Willems K.A."/>
        </authorList>
    </citation>
    <scope>NUCLEOTIDE SEQUENCE [LARGE SCALE GENOMIC DNA]</scope>
    <source>
        <strain evidence="8 9">LMG 26042</strain>
    </source>
</reference>
<dbReference type="SUPFAM" id="SSF55424">
    <property type="entry name" value="FAD/NAD-linked reductases, dimerisation (C-terminal) domain"/>
    <property type="match status" value="1"/>
</dbReference>
<feature type="binding site" evidence="4">
    <location>
        <begin position="172"/>
        <end position="179"/>
    </location>
    <ligand>
        <name>NAD(+)</name>
        <dbReference type="ChEBI" id="CHEBI:57540"/>
    </ligand>
</feature>
<keyword evidence="2" id="KW-0285">Flavoprotein</keyword>
<dbReference type="GO" id="GO:0016491">
    <property type="term" value="F:oxidoreductase activity"/>
    <property type="evidence" value="ECO:0007669"/>
    <property type="project" value="InterPro"/>
</dbReference>
<dbReference type="PRINTS" id="PR00368">
    <property type="entry name" value="FADPNR"/>
</dbReference>
<dbReference type="Pfam" id="PF02852">
    <property type="entry name" value="Pyr_redox_dim"/>
    <property type="match status" value="1"/>
</dbReference>
<dbReference type="RefSeq" id="WP_103892779.1">
    <property type="nucleotide sequence ID" value="NZ_CP027768.1"/>
</dbReference>
<dbReference type="Gene3D" id="3.30.390.30">
    <property type="match status" value="1"/>
</dbReference>
<feature type="disulfide bond" description="Redox-active" evidence="5">
    <location>
        <begin position="42"/>
        <end position="47"/>
    </location>
</feature>
<evidence type="ECO:0000256" key="2">
    <source>
        <dbReference type="ARBA" id="ARBA00022630"/>
    </source>
</evidence>
<dbReference type="InterPro" id="IPR023753">
    <property type="entry name" value="FAD/NAD-binding_dom"/>
</dbReference>
<comment type="cofactor">
    <cofactor evidence="4">
        <name>FAD</name>
        <dbReference type="ChEBI" id="CHEBI:57692"/>
    </cofactor>
    <text evidence="4">Binds 1 FAD per subunit.</text>
</comment>
<feature type="binding site" evidence="4">
    <location>
        <position position="298"/>
    </location>
    <ligand>
        <name>FAD</name>
        <dbReference type="ChEBI" id="CHEBI:57692"/>
    </ligand>
</feature>
<dbReference type="InterPro" id="IPR036188">
    <property type="entry name" value="FAD/NAD-bd_sf"/>
</dbReference>
<evidence type="ECO:0000259" key="6">
    <source>
        <dbReference type="Pfam" id="PF02852"/>
    </source>
</evidence>
<dbReference type="EMBL" id="CP027768">
    <property type="protein sequence ID" value="AYW50885.1"/>
    <property type="molecule type" value="Genomic_DNA"/>
</dbReference>
<dbReference type="SUPFAM" id="SSF51905">
    <property type="entry name" value="FAD/NAD(P)-binding domain"/>
    <property type="match status" value="1"/>
</dbReference>
<dbReference type="InterPro" id="IPR004099">
    <property type="entry name" value="Pyr_nucl-diS_OxRdtase_dimer"/>
</dbReference>
<dbReference type="GO" id="GO:0000166">
    <property type="term" value="F:nucleotide binding"/>
    <property type="evidence" value="ECO:0007669"/>
    <property type="project" value="UniProtKB-KW"/>
</dbReference>
<feature type="domain" description="FAD/NAD(P)-binding" evidence="7">
    <location>
        <begin position="5"/>
        <end position="314"/>
    </location>
</feature>
<dbReference type="InterPro" id="IPR016156">
    <property type="entry name" value="FAD/NAD-linked_Rdtase_dimer_sf"/>
</dbReference>
<dbReference type="PANTHER" id="PTHR43014">
    <property type="entry name" value="MERCURIC REDUCTASE"/>
    <property type="match status" value="1"/>
</dbReference>
<gene>
    <name evidence="8" type="ORF">C7H83_10615</name>
</gene>
<evidence type="ECO:0000256" key="1">
    <source>
        <dbReference type="ARBA" id="ARBA00007532"/>
    </source>
</evidence>
<keyword evidence="4" id="KW-0520">NAD</keyword>
<keyword evidence="3 4" id="KW-0274">FAD</keyword>
<feature type="binding site" evidence="4">
    <location>
        <position position="51"/>
    </location>
    <ligand>
        <name>FAD</name>
        <dbReference type="ChEBI" id="CHEBI:57692"/>
    </ligand>
</feature>
<dbReference type="AlphaFoldDB" id="A0A3G5FKV6"/>
<sequence length="446" mass="48840">MVEKYDTVVIGAGPAGTAAASSLKAQGQKVAIVEEDLWGGTCPNRGCDPKKILYAAVEAKEKADLLAGQGLNTQNSINWADLMANKRDYTKQISPGTHNSLANNGIETINGHAHFVDPHTLKVGQQTIEAQNVIIATGLRPRILDIKGKEFLQTSTDFLDLDEMPESITILGGGYVAFELAGIASSAGAKVTLIHHNNRPLKAFPKKLVKKLCDQLSENGVEIVFDKEITEVQEDNASYRVIGNDFDKKTDKVFAAVGRIANVDQLGLDQIGVDYSSKGVKVNEHLQSDVSHIYAVGDSAASPVFKLTPVAGYEANYVVGQILGDHAEIEYPYIPTIIFSLPKLAQVGVTVNRAQEDTERYEVKTVPMEDWITYKRQHERQVTVELVIDKKQDKVVGAACLSMEADEMINYLTLLIKHGYSAEDVSQTPFAYPTTASDIQYLYRII</sequence>
<name>A0A3G5FKV6_TETHA</name>
<proteinExistence type="inferred from homology"/>
<comment type="similarity">
    <text evidence="1">Belongs to the class-I pyridine nucleotide-disulfide oxidoreductase family.</text>
</comment>
<feature type="domain" description="Pyridine nucleotide-disulphide oxidoreductase dimerisation" evidence="6">
    <location>
        <begin position="334"/>
        <end position="440"/>
    </location>
</feature>
<protein>
    <submittedName>
        <fullName evidence="8">NAD(P)/FAD-dependent oxidoreductase</fullName>
    </submittedName>
</protein>
<dbReference type="Proteomes" id="UP000280475">
    <property type="component" value="Chromosome"/>
</dbReference>
<feature type="binding site" evidence="4">
    <location>
        <position position="258"/>
    </location>
    <ligand>
        <name>NAD(+)</name>
        <dbReference type="ChEBI" id="CHEBI:57540"/>
    </ligand>
</feature>
<keyword evidence="4" id="KW-0547">Nucleotide-binding</keyword>
<dbReference type="PANTHER" id="PTHR43014:SF5">
    <property type="entry name" value="GLUTATHIONE REDUCTASE (NADPH)"/>
    <property type="match status" value="1"/>
</dbReference>
<evidence type="ECO:0000259" key="7">
    <source>
        <dbReference type="Pfam" id="PF07992"/>
    </source>
</evidence>
<evidence type="ECO:0000256" key="4">
    <source>
        <dbReference type="PIRSR" id="PIRSR000350-3"/>
    </source>
</evidence>
<evidence type="ECO:0000313" key="9">
    <source>
        <dbReference type="Proteomes" id="UP000280475"/>
    </source>
</evidence>
<evidence type="ECO:0000256" key="3">
    <source>
        <dbReference type="ARBA" id="ARBA00022827"/>
    </source>
</evidence>
<evidence type="ECO:0000256" key="5">
    <source>
        <dbReference type="PIRSR" id="PIRSR000350-4"/>
    </source>
</evidence>
<dbReference type="PIRSF" id="PIRSF000350">
    <property type="entry name" value="Mercury_reductase_MerA"/>
    <property type="match status" value="1"/>
</dbReference>
<dbReference type="PRINTS" id="PR00411">
    <property type="entry name" value="PNDRDTASEI"/>
</dbReference>
<dbReference type="Gene3D" id="3.50.50.60">
    <property type="entry name" value="FAD/NAD(P)-binding domain"/>
    <property type="match status" value="2"/>
</dbReference>
<dbReference type="Pfam" id="PF07992">
    <property type="entry name" value="Pyr_redox_2"/>
    <property type="match status" value="1"/>
</dbReference>
<accession>A0A3G5FKV6</accession>
<organism evidence="8 9">
    <name type="scientific">Tetragenococcus halophilus</name>
    <name type="common">Pediococcus halophilus</name>
    <dbReference type="NCBI Taxonomy" id="51669"/>
    <lineage>
        <taxon>Bacteria</taxon>
        <taxon>Bacillati</taxon>
        <taxon>Bacillota</taxon>
        <taxon>Bacilli</taxon>
        <taxon>Lactobacillales</taxon>
        <taxon>Enterococcaceae</taxon>
        <taxon>Tetragenococcus</taxon>
    </lineage>
</organism>
<dbReference type="InterPro" id="IPR001100">
    <property type="entry name" value="Pyr_nuc-diS_OxRdtase"/>
</dbReference>
<evidence type="ECO:0000313" key="8">
    <source>
        <dbReference type="EMBL" id="AYW50885.1"/>
    </source>
</evidence>